<protein>
    <recommendedName>
        <fullName evidence="1">protein-ribulosamine 3-kinase</fullName>
        <ecNumber evidence="1">2.7.1.172</ecNumber>
    </recommendedName>
</protein>
<gene>
    <name evidence="3" type="ORF">N0V93_003953</name>
</gene>
<reference evidence="3" key="1">
    <citation type="submission" date="2022-10" db="EMBL/GenBank/DDBJ databases">
        <title>Tapping the CABI collections for fungal endophytes: first genome assemblies for Collariella, Neodidymelliopsis, Ascochyta clinopodiicola, Didymella pomorum, Didymosphaeria variabile, Neocosmospora piperis and Neocucurbitaria cava.</title>
        <authorList>
            <person name="Hill R."/>
        </authorList>
    </citation>
    <scope>NUCLEOTIDE SEQUENCE</scope>
    <source>
        <strain evidence="3">IMI 355082</strain>
    </source>
</reference>
<dbReference type="SUPFAM" id="SSF56112">
    <property type="entry name" value="Protein kinase-like (PK-like)"/>
    <property type="match status" value="1"/>
</dbReference>
<accession>A0A9W8YZE6</accession>
<name>A0A9W8YZE6_9PEZI</name>
<evidence type="ECO:0000313" key="4">
    <source>
        <dbReference type="Proteomes" id="UP001140453"/>
    </source>
</evidence>
<dbReference type="OrthoDB" id="5772781at2759"/>
<dbReference type="EMBL" id="JAPEVB010000002">
    <property type="protein sequence ID" value="KAJ4394734.1"/>
    <property type="molecule type" value="Genomic_DNA"/>
</dbReference>
<keyword evidence="4" id="KW-1185">Reference proteome</keyword>
<organism evidence="3 4">
    <name type="scientific">Gnomoniopsis smithogilvyi</name>
    <dbReference type="NCBI Taxonomy" id="1191159"/>
    <lineage>
        <taxon>Eukaryota</taxon>
        <taxon>Fungi</taxon>
        <taxon>Dikarya</taxon>
        <taxon>Ascomycota</taxon>
        <taxon>Pezizomycotina</taxon>
        <taxon>Sordariomycetes</taxon>
        <taxon>Sordariomycetidae</taxon>
        <taxon>Diaporthales</taxon>
        <taxon>Gnomoniaceae</taxon>
        <taxon>Gnomoniopsis</taxon>
    </lineage>
</organism>
<dbReference type="EC" id="2.7.1.172" evidence="1"/>
<dbReference type="AlphaFoldDB" id="A0A9W8YZE6"/>
<dbReference type="GO" id="GO:0102193">
    <property type="term" value="F:protein-ribulosamine 3-kinase activity"/>
    <property type="evidence" value="ECO:0007669"/>
    <property type="project" value="UniProtKB-EC"/>
</dbReference>
<evidence type="ECO:0000256" key="2">
    <source>
        <dbReference type="ARBA" id="ARBA00048655"/>
    </source>
</evidence>
<proteinExistence type="predicted"/>
<dbReference type="PANTHER" id="PTHR12149">
    <property type="entry name" value="FRUCTOSAMINE 3 KINASE-RELATED PROTEIN"/>
    <property type="match status" value="1"/>
</dbReference>
<sequence length="271" mass="30809">MALVDQVLHVMTPAEWGKPIEVHEKWIGFVDENMKVEGDNGRNMTEGEYASMRAMYQVLPNFVPEPVGRASYACNLNIHFLILKLVKMSNDSPETQTFVKLLAQIHHQGVSPNGKYGFHVPTYKGTIPQYTKWHDTWEEAFHHSMKWFVYAEEKVAGPDEEMRKLCNGIFEKVIPRLLRPLETGGRKIRPRLIHGDLWSGNTSTDVDKNMPVIYDGACLGAQRMAKETMGALLAKFSSGYEGWAKEHGEEPVQRVYSPTSYDLLDKIDAKP</sequence>
<dbReference type="Proteomes" id="UP001140453">
    <property type="component" value="Unassembled WGS sequence"/>
</dbReference>
<comment type="catalytic activity">
    <reaction evidence="2">
        <text>N(6)-D-ribulosyl-L-lysyl-[protein] + ATP = N(6)-(3-O-phospho-D-ribulosyl)-L-lysyl-[protein] + ADP + H(+)</text>
        <dbReference type="Rhea" id="RHEA:48432"/>
        <dbReference type="Rhea" id="RHEA-COMP:12103"/>
        <dbReference type="Rhea" id="RHEA-COMP:12104"/>
        <dbReference type="ChEBI" id="CHEBI:15378"/>
        <dbReference type="ChEBI" id="CHEBI:30616"/>
        <dbReference type="ChEBI" id="CHEBI:90418"/>
        <dbReference type="ChEBI" id="CHEBI:90420"/>
        <dbReference type="ChEBI" id="CHEBI:456216"/>
        <dbReference type="EC" id="2.7.1.172"/>
    </reaction>
    <physiologicalReaction direction="left-to-right" evidence="2">
        <dbReference type="Rhea" id="RHEA:48433"/>
    </physiologicalReaction>
</comment>
<dbReference type="InterPro" id="IPR011009">
    <property type="entry name" value="Kinase-like_dom_sf"/>
</dbReference>
<dbReference type="Pfam" id="PF03881">
    <property type="entry name" value="Fructosamin_kin"/>
    <property type="match status" value="1"/>
</dbReference>
<dbReference type="InterPro" id="IPR016477">
    <property type="entry name" value="Fructo-/Ketosamine-3-kinase"/>
</dbReference>
<dbReference type="PANTHER" id="PTHR12149:SF8">
    <property type="entry name" value="PROTEIN-RIBULOSAMINE 3-KINASE"/>
    <property type="match status" value="1"/>
</dbReference>
<evidence type="ECO:0000313" key="3">
    <source>
        <dbReference type="EMBL" id="KAJ4394734.1"/>
    </source>
</evidence>
<comment type="caution">
    <text evidence="3">The sequence shown here is derived from an EMBL/GenBank/DDBJ whole genome shotgun (WGS) entry which is preliminary data.</text>
</comment>
<evidence type="ECO:0000256" key="1">
    <source>
        <dbReference type="ARBA" id="ARBA00011961"/>
    </source>
</evidence>
<dbReference type="Gene3D" id="3.90.1200.10">
    <property type="match status" value="1"/>
</dbReference>